<comment type="caution">
    <text evidence="2">The sequence shown here is derived from an EMBL/GenBank/DDBJ whole genome shotgun (WGS) entry which is preliminary data.</text>
</comment>
<dbReference type="Proteomes" id="UP000236630">
    <property type="component" value="Unassembled WGS sequence"/>
</dbReference>
<sequence>MTPVAAARRVKVTEFLGFWVWLQWFSTVEKRSSVWVVWGRLFALVGRCEPGSEAMVAELKIAGCSKWVASVIAKEVAAAVGLFYDIHTPLTFVLSTTVIQDGNFAQPSASPLFPDARPDSGNSNSSSSNSIS</sequence>
<proteinExistence type="predicted"/>
<keyword evidence="3" id="KW-1185">Reference proteome</keyword>
<gene>
    <name evidence="2" type="ORF">CUMW_205100</name>
</gene>
<protein>
    <submittedName>
        <fullName evidence="2">Uncharacterized protein</fullName>
    </submittedName>
</protein>
<evidence type="ECO:0000256" key="1">
    <source>
        <dbReference type="SAM" id="MobiDB-lite"/>
    </source>
</evidence>
<accession>A0A2H5Q8F9</accession>
<dbReference type="AlphaFoldDB" id="A0A2H5Q8F9"/>
<evidence type="ECO:0000313" key="3">
    <source>
        <dbReference type="Proteomes" id="UP000236630"/>
    </source>
</evidence>
<name>A0A2H5Q8F9_CITUN</name>
<evidence type="ECO:0000313" key="2">
    <source>
        <dbReference type="EMBL" id="GAY60821.1"/>
    </source>
</evidence>
<reference evidence="2 3" key="1">
    <citation type="journal article" date="2017" name="Front. Genet.">
        <title>Draft sequencing of the heterozygous diploid genome of Satsuma (Citrus unshiu Marc.) using a hybrid assembly approach.</title>
        <authorList>
            <person name="Shimizu T."/>
            <person name="Tanizawa Y."/>
            <person name="Mochizuki T."/>
            <person name="Nagasaki H."/>
            <person name="Yoshioka T."/>
            <person name="Toyoda A."/>
            <person name="Fujiyama A."/>
            <person name="Kaminuma E."/>
            <person name="Nakamura Y."/>
        </authorList>
    </citation>
    <scope>NUCLEOTIDE SEQUENCE [LARGE SCALE GENOMIC DNA]</scope>
    <source>
        <strain evidence="3">cv. Miyagawa wase</strain>
    </source>
</reference>
<organism evidence="2 3">
    <name type="scientific">Citrus unshiu</name>
    <name type="common">Satsuma mandarin</name>
    <name type="synonym">Citrus nobilis var. unshiu</name>
    <dbReference type="NCBI Taxonomy" id="55188"/>
    <lineage>
        <taxon>Eukaryota</taxon>
        <taxon>Viridiplantae</taxon>
        <taxon>Streptophyta</taxon>
        <taxon>Embryophyta</taxon>
        <taxon>Tracheophyta</taxon>
        <taxon>Spermatophyta</taxon>
        <taxon>Magnoliopsida</taxon>
        <taxon>eudicotyledons</taxon>
        <taxon>Gunneridae</taxon>
        <taxon>Pentapetalae</taxon>
        <taxon>rosids</taxon>
        <taxon>malvids</taxon>
        <taxon>Sapindales</taxon>
        <taxon>Rutaceae</taxon>
        <taxon>Aurantioideae</taxon>
        <taxon>Citrus</taxon>
    </lineage>
</organism>
<feature type="region of interest" description="Disordered" evidence="1">
    <location>
        <begin position="109"/>
        <end position="132"/>
    </location>
</feature>
<dbReference type="EMBL" id="BDQV01000247">
    <property type="protein sequence ID" value="GAY60821.1"/>
    <property type="molecule type" value="Genomic_DNA"/>
</dbReference>
<feature type="compositionally biased region" description="Low complexity" evidence="1">
    <location>
        <begin position="120"/>
        <end position="132"/>
    </location>
</feature>